<proteinExistence type="predicted"/>
<evidence type="ECO:0000313" key="2">
    <source>
        <dbReference type="EMBL" id="RGS48400.1"/>
    </source>
</evidence>
<keyword evidence="1" id="KW-0472">Membrane</keyword>
<keyword evidence="1" id="KW-0812">Transmembrane</keyword>
<evidence type="ECO:0000256" key="1">
    <source>
        <dbReference type="SAM" id="Phobius"/>
    </source>
</evidence>
<dbReference type="Proteomes" id="UP000286113">
    <property type="component" value="Unassembled WGS sequence"/>
</dbReference>
<protein>
    <submittedName>
        <fullName evidence="3">Uncharacterized protein</fullName>
    </submittedName>
</protein>
<feature type="transmembrane region" description="Helical" evidence="1">
    <location>
        <begin position="60"/>
        <end position="77"/>
    </location>
</feature>
<reference evidence="4 5" key="1">
    <citation type="submission" date="2018-08" db="EMBL/GenBank/DDBJ databases">
        <title>A genome reference for cultivated species of the human gut microbiota.</title>
        <authorList>
            <person name="Zou Y."/>
            <person name="Xue W."/>
            <person name="Luo G."/>
        </authorList>
    </citation>
    <scope>NUCLEOTIDE SEQUENCE [LARGE SCALE GENOMIC DNA]</scope>
    <source>
        <strain evidence="3 4">AF10-17</strain>
        <strain evidence="2 5">AF22-1</strain>
    </source>
</reference>
<accession>A0AA92UDX5</accession>
<sequence length="78" mass="9517">MLIKQFFSKQFDTKYKLYSTLCIFFVYSITFRKYFRYLFSQNVNNKKKLGTKGRFKNRKANTPFITINNMFAFIILLK</sequence>
<comment type="caution">
    <text evidence="3">The sequence shown here is derived from an EMBL/GenBank/DDBJ whole genome shotgun (WGS) entry which is preliminary data.</text>
</comment>
<name>A0AA92UDX5_9BACT</name>
<keyword evidence="1" id="KW-1133">Transmembrane helix</keyword>
<dbReference type="EMBL" id="QSAV01000001">
    <property type="protein sequence ID" value="RGW83016.1"/>
    <property type="molecule type" value="Genomic_DNA"/>
</dbReference>
<gene>
    <name evidence="3" type="ORF">DWV53_00045</name>
    <name evidence="2" type="ORF">DWX90_02235</name>
</gene>
<evidence type="ECO:0000313" key="5">
    <source>
        <dbReference type="Proteomes" id="UP000286113"/>
    </source>
</evidence>
<organism evidence="3 4">
    <name type="scientific">Segatella copri</name>
    <dbReference type="NCBI Taxonomy" id="165179"/>
    <lineage>
        <taxon>Bacteria</taxon>
        <taxon>Pseudomonadati</taxon>
        <taxon>Bacteroidota</taxon>
        <taxon>Bacteroidia</taxon>
        <taxon>Bacteroidales</taxon>
        <taxon>Prevotellaceae</taxon>
        <taxon>Segatella</taxon>
    </lineage>
</organism>
<evidence type="ECO:0000313" key="3">
    <source>
        <dbReference type="EMBL" id="RGW83016.1"/>
    </source>
</evidence>
<dbReference type="EMBL" id="QRVN01000003">
    <property type="protein sequence ID" value="RGS48400.1"/>
    <property type="molecule type" value="Genomic_DNA"/>
</dbReference>
<feature type="transmembrane region" description="Helical" evidence="1">
    <location>
        <begin position="17"/>
        <end position="39"/>
    </location>
</feature>
<dbReference type="Proteomes" id="UP000285776">
    <property type="component" value="Unassembled WGS sequence"/>
</dbReference>
<dbReference type="AlphaFoldDB" id="A0AA92UDX5"/>
<evidence type="ECO:0000313" key="4">
    <source>
        <dbReference type="Proteomes" id="UP000285776"/>
    </source>
</evidence>